<accession>A0AA48KKQ6</accession>
<evidence type="ECO:0000313" key="2">
    <source>
        <dbReference type="EMBL" id="BDW92252.1"/>
    </source>
</evidence>
<keyword evidence="3" id="KW-1185">Reference proteome</keyword>
<dbReference type="EMBL" id="AP027268">
    <property type="protein sequence ID" value="BDW92252.1"/>
    <property type="molecule type" value="Genomic_DNA"/>
</dbReference>
<name>A0AA48KKQ6_9FLAO</name>
<proteinExistence type="predicted"/>
<dbReference type="AlphaFoldDB" id="A0AA48KKQ6"/>
<evidence type="ECO:0000313" key="3">
    <source>
        <dbReference type="Proteomes" id="UP001330184"/>
    </source>
</evidence>
<reference evidence="2 3" key="1">
    <citation type="submission" date="2023-01" db="EMBL/GenBank/DDBJ databases">
        <title>Complete genome sequence of Muricauda aquimarina strain IFOP_LL357.</title>
        <authorList>
            <person name="Gajardo G."/>
            <person name="Ueki S."/>
            <person name="Maruyama F."/>
        </authorList>
    </citation>
    <scope>NUCLEOTIDE SEQUENCE [LARGE SCALE GENOMIC DNA]</scope>
    <source>
        <strain evidence="2 3">IFOP_LL357</strain>
    </source>
</reference>
<keyword evidence="1" id="KW-0812">Transmembrane</keyword>
<gene>
    <name evidence="2" type="ORF">MACH07_10840</name>
</gene>
<keyword evidence="1" id="KW-1133">Transmembrane helix</keyword>
<organism evidence="2 3">
    <name type="scientific">Flagellimonas marinaquae</name>
    <dbReference type="NCBI Taxonomy" id="254955"/>
    <lineage>
        <taxon>Bacteria</taxon>
        <taxon>Pseudomonadati</taxon>
        <taxon>Bacteroidota</taxon>
        <taxon>Flavobacteriia</taxon>
        <taxon>Flavobacteriales</taxon>
        <taxon>Flavobacteriaceae</taxon>
        <taxon>Flagellimonas</taxon>
    </lineage>
</organism>
<sequence>MFLRRIVSIFNFRTVYTGLFISLILMSNLRFSSMYVYYSLDREGFVEQLCENKDVPELNCDGKCVLAQMLNAQTEDDEPFPQIGWEEVLVFYMELPKVFLFRSDENGLNVFYHKDHYTYSFTDTPLEPPRV</sequence>
<feature type="transmembrane region" description="Helical" evidence="1">
    <location>
        <begin position="6"/>
        <end position="25"/>
    </location>
</feature>
<protein>
    <submittedName>
        <fullName evidence="2">Uncharacterized protein</fullName>
    </submittedName>
</protein>
<dbReference type="Proteomes" id="UP001330184">
    <property type="component" value="Chromosome"/>
</dbReference>
<evidence type="ECO:0000256" key="1">
    <source>
        <dbReference type="SAM" id="Phobius"/>
    </source>
</evidence>
<keyword evidence="1" id="KW-0472">Membrane</keyword>